<comment type="caution">
    <text evidence="2">The sequence shown here is derived from an EMBL/GenBank/DDBJ whole genome shotgun (WGS) entry which is preliminary data.</text>
</comment>
<evidence type="ECO:0000256" key="1">
    <source>
        <dbReference type="SAM" id="SignalP"/>
    </source>
</evidence>
<protein>
    <submittedName>
        <fullName evidence="2">Uncharacterized protein</fullName>
    </submittedName>
</protein>
<dbReference type="EMBL" id="JFFI01002653">
    <property type="protein sequence ID" value="KXH27686.1"/>
    <property type="molecule type" value="Genomic_DNA"/>
</dbReference>
<accession>A0A135RVH0</accession>
<keyword evidence="3" id="KW-1185">Reference proteome</keyword>
<name>A0A135RVH0_9PEZI</name>
<dbReference type="Proteomes" id="UP000070121">
    <property type="component" value="Unassembled WGS sequence"/>
</dbReference>
<dbReference type="STRING" id="1209931.A0A135RVH0"/>
<evidence type="ECO:0000313" key="2">
    <source>
        <dbReference type="EMBL" id="KXH27686.1"/>
    </source>
</evidence>
<sequence>MVSSTSYAAAAVLALFAVSGTAQNFTIANGQIFTPGLIILDAPQPGTPLGGGQY</sequence>
<reference evidence="2 3" key="1">
    <citation type="submission" date="2014-02" db="EMBL/GenBank/DDBJ databases">
        <title>The genome sequence of Colletotrichum salicis CBS 607.94.</title>
        <authorList>
            <person name="Baroncelli R."/>
            <person name="Thon M.R."/>
        </authorList>
    </citation>
    <scope>NUCLEOTIDE SEQUENCE [LARGE SCALE GENOMIC DNA]</scope>
    <source>
        <strain evidence="2 3">CBS 607.94</strain>
    </source>
</reference>
<feature type="non-terminal residue" evidence="2">
    <location>
        <position position="54"/>
    </location>
</feature>
<organism evidence="2 3">
    <name type="scientific">Colletotrichum salicis</name>
    <dbReference type="NCBI Taxonomy" id="1209931"/>
    <lineage>
        <taxon>Eukaryota</taxon>
        <taxon>Fungi</taxon>
        <taxon>Dikarya</taxon>
        <taxon>Ascomycota</taxon>
        <taxon>Pezizomycotina</taxon>
        <taxon>Sordariomycetes</taxon>
        <taxon>Hypocreomycetidae</taxon>
        <taxon>Glomerellales</taxon>
        <taxon>Glomerellaceae</taxon>
        <taxon>Colletotrichum</taxon>
        <taxon>Colletotrichum acutatum species complex</taxon>
    </lineage>
</organism>
<gene>
    <name evidence="2" type="ORF">CSAL01_05861</name>
</gene>
<dbReference type="OrthoDB" id="3267335at2759"/>
<keyword evidence="1" id="KW-0732">Signal</keyword>
<proteinExistence type="predicted"/>
<feature type="chain" id="PRO_5007801368" evidence="1">
    <location>
        <begin position="23"/>
        <end position="54"/>
    </location>
</feature>
<dbReference type="AlphaFoldDB" id="A0A135RVH0"/>
<evidence type="ECO:0000313" key="3">
    <source>
        <dbReference type="Proteomes" id="UP000070121"/>
    </source>
</evidence>
<feature type="signal peptide" evidence="1">
    <location>
        <begin position="1"/>
        <end position="22"/>
    </location>
</feature>